<evidence type="ECO:0000256" key="1">
    <source>
        <dbReference type="SAM" id="MobiDB-lite"/>
    </source>
</evidence>
<name>A0AAD9V664_ACRCE</name>
<comment type="caution">
    <text evidence="2">The sequence shown here is derived from an EMBL/GenBank/DDBJ whole genome shotgun (WGS) entry which is preliminary data.</text>
</comment>
<dbReference type="EMBL" id="JARQWQ010000028">
    <property type="protein sequence ID" value="KAK2562532.1"/>
    <property type="molecule type" value="Genomic_DNA"/>
</dbReference>
<evidence type="ECO:0000313" key="2">
    <source>
        <dbReference type="EMBL" id="KAK2562532.1"/>
    </source>
</evidence>
<evidence type="ECO:0000313" key="3">
    <source>
        <dbReference type="Proteomes" id="UP001249851"/>
    </source>
</evidence>
<proteinExistence type="predicted"/>
<reference evidence="2" key="2">
    <citation type="journal article" date="2023" name="Science">
        <title>Genomic signatures of disease resistance in endangered staghorn corals.</title>
        <authorList>
            <person name="Vollmer S.V."/>
            <person name="Selwyn J.D."/>
            <person name="Despard B.A."/>
            <person name="Roesel C.L."/>
        </authorList>
    </citation>
    <scope>NUCLEOTIDE SEQUENCE</scope>
    <source>
        <strain evidence="2">K2</strain>
    </source>
</reference>
<gene>
    <name evidence="2" type="ORF">P5673_014208</name>
</gene>
<reference evidence="2" key="1">
    <citation type="journal article" date="2023" name="G3 (Bethesda)">
        <title>Whole genome assembly and annotation of the endangered Caribbean coral Acropora cervicornis.</title>
        <authorList>
            <person name="Selwyn J.D."/>
            <person name="Vollmer S.V."/>
        </authorList>
    </citation>
    <scope>NUCLEOTIDE SEQUENCE</scope>
    <source>
        <strain evidence="2">K2</strain>
    </source>
</reference>
<dbReference type="Proteomes" id="UP001249851">
    <property type="component" value="Unassembled WGS sequence"/>
</dbReference>
<sequence>PHPDLSCELGVNDDSDYNDVESDGRFEGTVKDTHNFKYSILVKCPKCGSDHYLSRNIARKHFLYLPLGPRFGRLYGTASLAQVVQSFGTNEKDCTQLQPDIMDDIQLSPLWNTFRSSARDRTIFLQSSTDGMNPFNKNKTSYSIVGENKPCTSSKPKFPAYKELVEKHAIYDQAKSNTERAILAKSYGCKGRYAFMRLPNHDRTTLVHPDAMHTITNVVTTQVGLLSGNANISQVLLEEEEFGRREWYRDVQTVKDTPGQKRTAKMGAWGAPKRKKKKQNKDHGIAEANKRASSVTVPVGFGYKPSNSFTSLKMIGFSNIFKYCILGLLPQPQEATLCRFLDALSMLLREE</sequence>
<keyword evidence="3" id="KW-1185">Reference proteome</keyword>
<organism evidence="2 3">
    <name type="scientific">Acropora cervicornis</name>
    <name type="common">Staghorn coral</name>
    <dbReference type="NCBI Taxonomy" id="6130"/>
    <lineage>
        <taxon>Eukaryota</taxon>
        <taxon>Metazoa</taxon>
        <taxon>Cnidaria</taxon>
        <taxon>Anthozoa</taxon>
        <taxon>Hexacorallia</taxon>
        <taxon>Scleractinia</taxon>
        <taxon>Astrocoeniina</taxon>
        <taxon>Acroporidae</taxon>
        <taxon>Acropora</taxon>
    </lineage>
</organism>
<feature type="non-terminal residue" evidence="2">
    <location>
        <position position="351"/>
    </location>
</feature>
<feature type="non-terminal residue" evidence="2">
    <location>
        <position position="1"/>
    </location>
</feature>
<feature type="region of interest" description="Disordered" evidence="1">
    <location>
        <begin position="259"/>
        <end position="287"/>
    </location>
</feature>
<protein>
    <submittedName>
        <fullName evidence="2">Uncharacterized protein</fullName>
    </submittedName>
</protein>
<accession>A0AAD9V664</accession>
<dbReference type="AlphaFoldDB" id="A0AAD9V664"/>